<dbReference type="GO" id="GO:0030599">
    <property type="term" value="F:pectinesterase activity"/>
    <property type="evidence" value="ECO:0007669"/>
    <property type="project" value="UniProtKB-UniRule"/>
</dbReference>
<feature type="domain" description="Pectinesterase catalytic" evidence="7">
    <location>
        <begin position="167"/>
        <end position="343"/>
    </location>
</feature>
<comment type="catalytic activity">
    <reaction evidence="5">
        <text>[(1-&gt;4)-alpha-D-galacturonosyl methyl ester](n) + n H2O = [(1-&gt;4)-alpha-D-galacturonosyl](n) + n methanol + n H(+)</text>
        <dbReference type="Rhea" id="RHEA:22380"/>
        <dbReference type="Rhea" id="RHEA-COMP:14570"/>
        <dbReference type="Rhea" id="RHEA-COMP:14573"/>
        <dbReference type="ChEBI" id="CHEBI:15377"/>
        <dbReference type="ChEBI" id="CHEBI:15378"/>
        <dbReference type="ChEBI" id="CHEBI:17790"/>
        <dbReference type="ChEBI" id="CHEBI:140522"/>
        <dbReference type="ChEBI" id="CHEBI:140523"/>
        <dbReference type="EC" id="3.1.1.11"/>
    </reaction>
</comment>
<dbReference type="SUPFAM" id="SSF51126">
    <property type="entry name" value="Pectin lyase-like"/>
    <property type="match status" value="1"/>
</dbReference>
<evidence type="ECO:0000256" key="2">
    <source>
        <dbReference type="ARBA" id="ARBA00022801"/>
    </source>
</evidence>
<reference evidence="8 9" key="1">
    <citation type="journal article" date="2019" name="Nat. Plants">
        <title>Stout camphor tree genome fills gaps in understanding of flowering plant genome evolution.</title>
        <authorList>
            <person name="Chaw S.M."/>
            <person name="Liu Y.C."/>
            <person name="Wu Y.W."/>
            <person name="Wang H.Y."/>
            <person name="Lin C.I."/>
            <person name="Wu C.S."/>
            <person name="Ke H.M."/>
            <person name="Chang L.Y."/>
            <person name="Hsu C.Y."/>
            <person name="Yang H.T."/>
            <person name="Sudianto E."/>
            <person name="Hsu M.H."/>
            <person name="Wu K.P."/>
            <person name="Wang L.N."/>
            <person name="Leebens-Mack J.H."/>
            <person name="Tsai I.J."/>
        </authorList>
    </citation>
    <scope>NUCLEOTIDE SEQUENCE [LARGE SCALE GENOMIC DNA]</scope>
    <source>
        <strain evidence="9">cv. Chaw 1501</strain>
        <tissue evidence="8">Young leaves</tissue>
    </source>
</reference>
<evidence type="ECO:0000313" key="8">
    <source>
        <dbReference type="EMBL" id="RWR95983.1"/>
    </source>
</evidence>
<keyword evidence="3 5" id="KW-0063">Aspartyl esterase</keyword>
<feature type="compositionally biased region" description="Basic and acidic residues" evidence="6">
    <location>
        <begin position="237"/>
        <end position="250"/>
    </location>
</feature>
<dbReference type="OrthoDB" id="2019149at2759"/>
<dbReference type="Proteomes" id="UP000283530">
    <property type="component" value="Unassembled WGS sequence"/>
</dbReference>
<keyword evidence="2 5" id="KW-0378">Hydrolase</keyword>
<evidence type="ECO:0000313" key="9">
    <source>
        <dbReference type="Proteomes" id="UP000283530"/>
    </source>
</evidence>
<dbReference type="Pfam" id="PF01095">
    <property type="entry name" value="Pectinesterase"/>
    <property type="match status" value="2"/>
</dbReference>
<evidence type="ECO:0000256" key="1">
    <source>
        <dbReference type="ARBA" id="ARBA00005184"/>
    </source>
</evidence>
<dbReference type="GO" id="GO:0042545">
    <property type="term" value="P:cell wall modification"/>
    <property type="evidence" value="ECO:0007669"/>
    <property type="project" value="UniProtKB-UniRule"/>
</dbReference>
<evidence type="ECO:0000256" key="4">
    <source>
        <dbReference type="PROSITE-ProRule" id="PRU10040"/>
    </source>
</evidence>
<dbReference type="UniPathway" id="UPA00545">
    <property type="reaction ID" value="UER00823"/>
</dbReference>
<evidence type="ECO:0000256" key="5">
    <source>
        <dbReference type="RuleBase" id="RU000589"/>
    </source>
</evidence>
<accession>A0A3S3NP86</accession>
<feature type="active site" evidence="4">
    <location>
        <position position="203"/>
    </location>
</feature>
<dbReference type="InterPro" id="IPR033131">
    <property type="entry name" value="Pectinesterase_Asp_AS"/>
</dbReference>
<dbReference type="AlphaFoldDB" id="A0A3S3NP86"/>
<organism evidence="8 9">
    <name type="scientific">Cinnamomum micranthum f. kanehirae</name>
    <dbReference type="NCBI Taxonomy" id="337451"/>
    <lineage>
        <taxon>Eukaryota</taxon>
        <taxon>Viridiplantae</taxon>
        <taxon>Streptophyta</taxon>
        <taxon>Embryophyta</taxon>
        <taxon>Tracheophyta</taxon>
        <taxon>Spermatophyta</taxon>
        <taxon>Magnoliopsida</taxon>
        <taxon>Magnoliidae</taxon>
        <taxon>Laurales</taxon>
        <taxon>Lauraceae</taxon>
        <taxon>Cinnamomum</taxon>
    </lineage>
</organism>
<dbReference type="InterPro" id="IPR011050">
    <property type="entry name" value="Pectin_lyase_fold/virulence"/>
</dbReference>
<protein>
    <recommendedName>
        <fullName evidence="5">Pectinesterase</fullName>
        <ecNumber evidence="5">3.1.1.11</ecNumber>
    </recommendedName>
</protein>
<dbReference type="InterPro" id="IPR000070">
    <property type="entry name" value="Pectinesterase_cat"/>
</dbReference>
<comment type="caution">
    <text evidence="8">The sequence shown here is derived from an EMBL/GenBank/DDBJ whole genome shotgun (WGS) entry which is preliminary data.</text>
</comment>
<feature type="domain" description="Pectinesterase catalytic" evidence="7">
    <location>
        <begin position="70"/>
        <end position="154"/>
    </location>
</feature>
<dbReference type="InterPro" id="IPR012334">
    <property type="entry name" value="Pectin_lyas_fold"/>
</dbReference>
<dbReference type="STRING" id="337451.A0A3S3NP86"/>
<sequence length="358" mass="39008">MAGIIAGTSNSGRLISTAARNNKKLSLILLSSFLLAAIVIATVSGISGKNTHFSSHAHAHPSWLSAITPDVVVAKDGSGNYNTVSKAVAASPTKRINRYVIKIKAGVYIENVEVTKEKTSLMFIGDGRRNTIITGNRSVIDGSSTFKSATVGTDCGKRVSSPRHHISDRSAFYHCDMLAYQDTLYVHSRRQFYLSCLIAGTVDFIFGNAAAVFQDCDILARRPNPGQKNMITAQGPRPRESENGHIHPKVSDRGHSSFPTYLGRPWREYSRTVFMQSVISDVIDPAGWHEWDGDFALNTLYYGEYQNTGAGAGTANRVKWKGYRVITNATEAQQFTAGSFINGSSWLGSTGFPFDIGL</sequence>
<dbReference type="EC" id="3.1.1.11" evidence="5"/>
<dbReference type="GO" id="GO:0045490">
    <property type="term" value="P:pectin catabolic process"/>
    <property type="evidence" value="ECO:0007669"/>
    <property type="project" value="UniProtKB-UniRule"/>
</dbReference>
<dbReference type="Gene3D" id="2.160.20.10">
    <property type="entry name" value="Single-stranded right-handed beta-helix, Pectin lyase-like"/>
    <property type="match status" value="2"/>
</dbReference>
<comment type="pathway">
    <text evidence="1 5">Glycan metabolism; pectin degradation; 2-dehydro-3-deoxy-D-gluconate from pectin: step 1/5.</text>
</comment>
<proteinExistence type="predicted"/>
<dbReference type="EMBL" id="QPKB01000011">
    <property type="protein sequence ID" value="RWR95983.1"/>
    <property type="molecule type" value="Genomic_DNA"/>
</dbReference>
<name>A0A3S3NP86_9MAGN</name>
<keyword evidence="9" id="KW-1185">Reference proteome</keyword>
<gene>
    <name evidence="8" type="ORF">CKAN_02534700</name>
</gene>
<evidence type="ECO:0000259" key="7">
    <source>
        <dbReference type="Pfam" id="PF01095"/>
    </source>
</evidence>
<evidence type="ECO:0000256" key="6">
    <source>
        <dbReference type="SAM" id="MobiDB-lite"/>
    </source>
</evidence>
<dbReference type="PANTHER" id="PTHR31707">
    <property type="entry name" value="PECTINESTERASE"/>
    <property type="match status" value="1"/>
</dbReference>
<evidence type="ECO:0000256" key="3">
    <source>
        <dbReference type="ARBA" id="ARBA00023085"/>
    </source>
</evidence>
<dbReference type="PROSITE" id="PS00503">
    <property type="entry name" value="PECTINESTERASE_2"/>
    <property type="match status" value="1"/>
</dbReference>
<feature type="region of interest" description="Disordered" evidence="6">
    <location>
        <begin position="225"/>
        <end position="250"/>
    </location>
</feature>